<dbReference type="PANTHER" id="PTHR45763">
    <property type="entry name" value="HYDROLASE, ALPHA/BETA FOLD FAMILY PROTEIN, EXPRESSED-RELATED"/>
    <property type="match status" value="1"/>
</dbReference>
<dbReference type="InterPro" id="IPR029058">
    <property type="entry name" value="AB_hydrolase_fold"/>
</dbReference>
<reference evidence="3" key="2">
    <citation type="submission" date="2020-07" db="EMBL/GenBank/DDBJ databases">
        <authorList>
            <person name="Vera ALvarez R."/>
            <person name="Arias-Moreno D.M."/>
            <person name="Jimenez-Jacinto V."/>
            <person name="Jimenez-Bremont J.F."/>
            <person name="Swaminathan K."/>
            <person name="Moose S.P."/>
            <person name="Guerrero-Gonzalez M.L."/>
            <person name="Marino-Ramirez L."/>
            <person name="Landsman D."/>
            <person name="Rodriguez-Kessler M."/>
            <person name="Delgado-Sanchez P."/>
        </authorList>
    </citation>
    <scope>NUCLEOTIDE SEQUENCE</scope>
    <source>
        <tissue evidence="3">Cladode</tissue>
    </source>
</reference>
<evidence type="ECO:0000313" key="3">
    <source>
        <dbReference type="EMBL" id="MBA4627957.1"/>
    </source>
</evidence>
<dbReference type="FunFam" id="3.40.50.1820:FF:000270">
    <property type="entry name" value="Alpha/beta-Hydrolases superfamily protein"/>
    <property type="match status" value="1"/>
</dbReference>
<dbReference type="SUPFAM" id="SSF53474">
    <property type="entry name" value="alpha/beta-Hydrolases"/>
    <property type="match status" value="1"/>
</dbReference>
<dbReference type="Gene3D" id="3.40.50.1820">
    <property type="entry name" value="alpha/beta hydrolase"/>
    <property type="match status" value="1"/>
</dbReference>
<dbReference type="PANTHER" id="PTHR45763:SF51">
    <property type="entry name" value="ALPHA_BETA-HYDROLASES SUPERFAMILY PROTEIN"/>
    <property type="match status" value="1"/>
</dbReference>
<reference evidence="3" key="1">
    <citation type="journal article" date="2013" name="J. Plant Res.">
        <title>Effect of fungi and light on seed germination of three Opuntia species from semiarid lands of central Mexico.</title>
        <authorList>
            <person name="Delgado-Sanchez P."/>
            <person name="Jimenez-Bremont J.F."/>
            <person name="Guerrero-Gonzalez Mde L."/>
            <person name="Flores J."/>
        </authorList>
    </citation>
    <scope>NUCLEOTIDE SEQUENCE</scope>
    <source>
        <tissue evidence="3">Cladode</tissue>
    </source>
</reference>
<dbReference type="InterPro" id="IPR000073">
    <property type="entry name" value="AB_hydrolase_1"/>
</dbReference>
<sequence length="356" mass="39686">MAAAASKQKSVQHSPGLIFVVVILGLVAWAYQAIQPPPPRICGSPGGPPITAPRIMLRDGRHLAYKEHGVPRDKAKHKFIYVHGFDSCRHHAIVATELSPELAESLGVYIVSFDRPGYGESDPDPSRTPKSIALDIEELADQLELGPKFYVIGFSMGGEIIWACLKYIPHRLAGATLLAPVVNPFWSGLPANMTIDWGTKGVIWNMLSGYVAHYLPWLTYWWQTQKIFPISSVIAHSSDVFSSQDSQLRHKFERSDYSAPVRQQGEFESIHRDMIVGFGKWEFNPTELTNPFPTNEGTVHLWQGDEDLLVPVVLQRHIAQSLPWVQYHELPGAGHLFPFAPGISDAIIKTQLSLQN</sequence>
<protein>
    <recommendedName>
        <fullName evidence="2">AB hydrolase-1 domain-containing protein</fullName>
    </recommendedName>
</protein>
<name>A0A7C8YW03_OPUST</name>
<feature type="domain" description="AB hydrolase-1" evidence="2">
    <location>
        <begin position="80"/>
        <end position="339"/>
    </location>
</feature>
<dbReference type="AlphaFoldDB" id="A0A7C8YW03"/>
<accession>A0A7C8YW03</accession>
<keyword evidence="1" id="KW-1133">Transmembrane helix</keyword>
<evidence type="ECO:0000259" key="2">
    <source>
        <dbReference type="Pfam" id="PF12697"/>
    </source>
</evidence>
<evidence type="ECO:0000256" key="1">
    <source>
        <dbReference type="SAM" id="Phobius"/>
    </source>
</evidence>
<organism evidence="3">
    <name type="scientific">Opuntia streptacantha</name>
    <name type="common">Prickly pear cactus</name>
    <name type="synonym">Opuntia cardona</name>
    <dbReference type="NCBI Taxonomy" id="393608"/>
    <lineage>
        <taxon>Eukaryota</taxon>
        <taxon>Viridiplantae</taxon>
        <taxon>Streptophyta</taxon>
        <taxon>Embryophyta</taxon>
        <taxon>Tracheophyta</taxon>
        <taxon>Spermatophyta</taxon>
        <taxon>Magnoliopsida</taxon>
        <taxon>eudicotyledons</taxon>
        <taxon>Gunneridae</taxon>
        <taxon>Pentapetalae</taxon>
        <taxon>Caryophyllales</taxon>
        <taxon>Cactineae</taxon>
        <taxon>Cactaceae</taxon>
        <taxon>Opuntioideae</taxon>
        <taxon>Opuntia</taxon>
    </lineage>
</organism>
<keyword evidence="1" id="KW-0472">Membrane</keyword>
<feature type="transmembrane region" description="Helical" evidence="1">
    <location>
        <begin position="16"/>
        <end position="34"/>
    </location>
</feature>
<keyword evidence="1" id="KW-0812">Transmembrane</keyword>
<proteinExistence type="predicted"/>
<dbReference type="Pfam" id="PF12697">
    <property type="entry name" value="Abhydrolase_6"/>
    <property type="match status" value="1"/>
</dbReference>
<dbReference type="EMBL" id="GISG01064309">
    <property type="protein sequence ID" value="MBA4627957.1"/>
    <property type="molecule type" value="Transcribed_RNA"/>
</dbReference>